<evidence type="ECO:0000313" key="5">
    <source>
        <dbReference type="EMBL" id="EGG24611.1"/>
    </source>
</evidence>
<accession>F4PIN1</accession>
<feature type="region of interest" description="Disordered" evidence="2">
    <location>
        <begin position="229"/>
        <end position="255"/>
    </location>
</feature>
<dbReference type="PROSITE" id="PS50280">
    <property type="entry name" value="SET"/>
    <property type="match status" value="1"/>
</dbReference>
<dbReference type="GeneID" id="14877518"/>
<feature type="coiled-coil region" evidence="1">
    <location>
        <begin position="194"/>
        <end position="221"/>
    </location>
</feature>
<reference evidence="6" key="2">
    <citation type="journal article" date="2011" name="Genome Res.">
        <title>Phylogeny-wide analysis of social amoeba genomes highlights ancient origins for complex intercellular communication.</title>
        <authorList>
            <person name="Heidel A.J."/>
            <person name="Lawal H.M."/>
            <person name="Felder M."/>
            <person name="Schilde C."/>
            <person name="Helps N.R."/>
            <person name="Tunggal B."/>
            <person name="Rivero F."/>
            <person name="John U."/>
            <person name="Schleicher M."/>
            <person name="Eichinger L."/>
            <person name="Platzer M."/>
            <person name="Noegel A.A."/>
            <person name="Schaap P."/>
            <person name="Gloeckner G."/>
        </authorList>
    </citation>
    <scope>NUCLEOTIDE SEQUENCE [LARGE SCALE GENOMIC DNA]</scope>
    <source>
        <strain evidence="6">SH3</strain>
    </source>
</reference>
<evidence type="ECO:0000256" key="2">
    <source>
        <dbReference type="SAM" id="MobiDB-lite"/>
    </source>
</evidence>
<dbReference type="EMBL" id="GL883006">
    <property type="protein sequence ID" value="EGG24611.1"/>
    <property type="molecule type" value="Genomic_DNA"/>
</dbReference>
<protein>
    <recommendedName>
        <fullName evidence="3">SET domain-containing protein</fullName>
    </recommendedName>
</protein>
<dbReference type="EMBL" id="GL883018">
    <property type="protein sequence ID" value="EGG18244.1"/>
    <property type="molecule type" value="Genomic_DNA"/>
</dbReference>
<dbReference type="SUPFAM" id="SSF82199">
    <property type="entry name" value="SET domain"/>
    <property type="match status" value="1"/>
</dbReference>
<dbReference type="Gene3D" id="2.170.270.10">
    <property type="entry name" value="SET domain"/>
    <property type="match status" value="1"/>
</dbReference>
<evidence type="ECO:0000259" key="3">
    <source>
        <dbReference type="PROSITE" id="PS50280"/>
    </source>
</evidence>
<organism evidence="5 6">
    <name type="scientific">Cavenderia fasciculata</name>
    <name type="common">Slime mold</name>
    <name type="synonym">Dictyostelium fasciculatum</name>
    <dbReference type="NCBI Taxonomy" id="261658"/>
    <lineage>
        <taxon>Eukaryota</taxon>
        <taxon>Amoebozoa</taxon>
        <taxon>Evosea</taxon>
        <taxon>Eumycetozoa</taxon>
        <taxon>Dictyostelia</taxon>
        <taxon>Acytosteliales</taxon>
        <taxon>Cavenderiaceae</taxon>
        <taxon>Cavenderia</taxon>
    </lineage>
</organism>
<evidence type="ECO:0000313" key="6">
    <source>
        <dbReference type="Proteomes" id="UP000007797"/>
    </source>
</evidence>
<evidence type="ECO:0000256" key="1">
    <source>
        <dbReference type="SAM" id="Coils"/>
    </source>
</evidence>
<sequence>MHLKVKQSTIIDGGLGLFATRCGRRNCKRCGTREKPTVIFPALEENVTPKCPTIKDIVPKTLSEKQKKKKLKEKIADWESSLDLGGRSDIGEYSGVIRDVQDPTPINGYAMQTQSTTAVVDSGNKFLSGVTRYANCLLGPRFDKFHEGETIVSAPNAHSFQVSQTSFVFKAIVDIYPGDEIFITYGKELEDKLRAAKKKKMKDAKERAKFLAEDAARVKGESELAAKKAEAAAKKPVKKTPSKATKKSTIKHFLT</sequence>
<dbReference type="Proteomes" id="UP000007797">
    <property type="component" value="Unassembled WGS sequence"/>
</dbReference>
<dbReference type="AlphaFoldDB" id="F4PIN1"/>
<reference evidence="5" key="1">
    <citation type="submission" date="2010-01" db="EMBL/GenBank/DDBJ databases">
        <title>Living fossils from the dawn of multicellularity.</title>
        <authorList>
            <person name="Gloeckner G."/>
            <person name="Schaap P."/>
            <person name="Noegel A.A."/>
            <person name="Felder M."/>
            <person name="Eichinger L."/>
            <person name="Heidel A.J."/>
            <person name="Platzer M."/>
        </authorList>
    </citation>
    <scope>NUCLEOTIDE SEQUENCE [LARGE SCALE GENOMIC DNA]</scope>
    <source>
        <strain evidence="5">SH3</strain>
    </source>
</reference>
<feature type="compositionally biased region" description="Basic residues" evidence="2">
    <location>
        <begin position="235"/>
        <end position="255"/>
    </location>
</feature>
<dbReference type="KEGG" id="dfa:DFA_02854"/>
<dbReference type="Pfam" id="PF00856">
    <property type="entry name" value="SET"/>
    <property type="match status" value="1"/>
</dbReference>
<gene>
    <name evidence="5" type="ORF">DFA_02854</name>
    <name evidence="4" type="ORF">DFA_03731</name>
</gene>
<dbReference type="RefSeq" id="XP_004357067.1">
    <property type="nucleotide sequence ID" value="XM_004357012.1"/>
</dbReference>
<dbReference type="RefSeq" id="XP_004362462.1">
    <property type="nucleotide sequence ID" value="XM_004362405.1"/>
</dbReference>
<dbReference type="KEGG" id="dfa:DFA_03731"/>
<feature type="domain" description="SET" evidence="3">
    <location>
        <begin position="3"/>
        <end position="186"/>
    </location>
</feature>
<proteinExistence type="predicted"/>
<name>F4PIN1_CACFS</name>
<dbReference type="InterPro" id="IPR001214">
    <property type="entry name" value="SET_dom"/>
</dbReference>
<dbReference type="GeneID" id="14870232"/>
<keyword evidence="6" id="KW-1185">Reference proteome</keyword>
<evidence type="ECO:0000313" key="4">
    <source>
        <dbReference type="EMBL" id="EGG18244.1"/>
    </source>
</evidence>
<keyword evidence="1" id="KW-0175">Coiled coil</keyword>
<dbReference type="InterPro" id="IPR046341">
    <property type="entry name" value="SET_dom_sf"/>
</dbReference>